<dbReference type="Gene3D" id="1.20.120.160">
    <property type="entry name" value="HPT domain"/>
    <property type="match status" value="1"/>
</dbReference>
<dbReference type="GO" id="GO:0004672">
    <property type="term" value="F:protein kinase activity"/>
    <property type="evidence" value="ECO:0007669"/>
    <property type="project" value="UniProtKB-ARBA"/>
</dbReference>
<evidence type="ECO:0000256" key="3">
    <source>
        <dbReference type="ARBA" id="ARBA00022989"/>
    </source>
</evidence>
<feature type="transmembrane region" description="Helical" evidence="8">
    <location>
        <begin position="190"/>
        <end position="211"/>
    </location>
</feature>
<dbReference type="Pfam" id="PF13675">
    <property type="entry name" value="PilJ"/>
    <property type="match status" value="1"/>
</dbReference>
<keyword evidence="3 8" id="KW-1133">Transmembrane helix</keyword>
<comment type="subcellular location">
    <subcellularLocation>
        <location evidence="1">Membrane</location>
        <topology evidence="1">Multi-pass membrane protein</topology>
    </subcellularLocation>
</comment>
<keyword evidence="4" id="KW-0902">Two-component regulatory system</keyword>
<protein>
    <recommendedName>
        <fullName evidence="9">HPt domain-containing protein</fullName>
    </recommendedName>
</protein>
<dbReference type="GO" id="GO:0000160">
    <property type="term" value="P:phosphorelay signal transduction system"/>
    <property type="evidence" value="ECO:0007669"/>
    <property type="project" value="UniProtKB-KW"/>
</dbReference>
<keyword evidence="7" id="KW-0175">Coiled coil</keyword>
<feature type="coiled-coil region" evidence="7">
    <location>
        <begin position="156"/>
        <end position="183"/>
    </location>
</feature>
<evidence type="ECO:0000256" key="5">
    <source>
        <dbReference type="ARBA" id="ARBA00023136"/>
    </source>
</evidence>
<dbReference type="InterPro" id="IPR036890">
    <property type="entry name" value="HATPase_C_sf"/>
</dbReference>
<dbReference type="STRING" id="281362.AT959_16345"/>
<evidence type="ECO:0000313" key="11">
    <source>
        <dbReference type="Proteomes" id="UP000070186"/>
    </source>
</evidence>
<dbReference type="GO" id="GO:0016020">
    <property type="term" value="C:membrane"/>
    <property type="evidence" value="ECO:0007669"/>
    <property type="project" value="UniProtKB-SubCell"/>
</dbReference>
<evidence type="ECO:0000259" key="9">
    <source>
        <dbReference type="PROSITE" id="PS50894"/>
    </source>
</evidence>
<evidence type="ECO:0000256" key="2">
    <source>
        <dbReference type="ARBA" id="ARBA00022692"/>
    </source>
</evidence>
<dbReference type="AlphaFoldDB" id="A0A133XF14"/>
<keyword evidence="5 8" id="KW-0472">Membrane</keyword>
<feature type="domain" description="HPt" evidence="9">
    <location>
        <begin position="377"/>
        <end position="482"/>
    </location>
</feature>
<dbReference type="RefSeq" id="WP_066885281.1">
    <property type="nucleotide sequence ID" value="NZ_LODL01000035.1"/>
</dbReference>
<dbReference type="PANTHER" id="PTHR43395:SF10">
    <property type="entry name" value="CHEMOTAXIS PROTEIN CHEA"/>
    <property type="match status" value="1"/>
</dbReference>
<dbReference type="InterPro" id="IPR029095">
    <property type="entry name" value="NarX-like_N"/>
</dbReference>
<dbReference type="PANTHER" id="PTHR43395">
    <property type="entry name" value="SENSOR HISTIDINE KINASE CHEA"/>
    <property type="match status" value="1"/>
</dbReference>
<keyword evidence="6" id="KW-0597">Phosphoprotein</keyword>
<dbReference type="SMART" id="SM00387">
    <property type="entry name" value="HATPase_c"/>
    <property type="match status" value="1"/>
</dbReference>
<keyword evidence="2 8" id="KW-0812">Transmembrane</keyword>
<evidence type="ECO:0000256" key="7">
    <source>
        <dbReference type="SAM" id="Coils"/>
    </source>
</evidence>
<evidence type="ECO:0000313" key="10">
    <source>
        <dbReference type="EMBL" id="KXB29514.1"/>
    </source>
</evidence>
<dbReference type="SUPFAM" id="SSF47226">
    <property type="entry name" value="Histidine-containing phosphotransfer domain, HPT domain"/>
    <property type="match status" value="1"/>
</dbReference>
<dbReference type="Pfam" id="PF02518">
    <property type="entry name" value="HATPase_c"/>
    <property type="match status" value="1"/>
</dbReference>
<evidence type="ECO:0000256" key="4">
    <source>
        <dbReference type="ARBA" id="ARBA00023012"/>
    </source>
</evidence>
<dbReference type="InterPro" id="IPR008207">
    <property type="entry name" value="Sig_transdc_His_kin_Hpt_dom"/>
</dbReference>
<name>A0A133XF14_9RHOO</name>
<keyword evidence="11" id="KW-1185">Reference proteome</keyword>
<reference evidence="10 11" key="1">
    <citation type="submission" date="2015-12" db="EMBL/GenBank/DDBJ databases">
        <title>Nitrous oxide reduction kinetics distinguish bacteria harboring typical versus atypical NosZ.</title>
        <authorList>
            <person name="Yoon S."/>
            <person name="Nissen S."/>
            <person name="Park D."/>
            <person name="Sanford R.A."/>
            <person name="Loeffler F.E."/>
        </authorList>
    </citation>
    <scope>NUCLEOTIDE SEQUENCE [LARGE SCALE GENOMIC DNA]</scope>
    <source>
        <strain evidence="10 11">ATCC BAA-841</strain>
    </source>
</reference>
<evidence type="ECO:0000256" key="1">
    <source>
        <dbReference type="ARBA" id="ARBA00004141"/>
    </source>
</evidence>
<dbReference type="PROSITE" id="PS50894">
    <property type="entry name" value="HPT"/>
    <property type="match status" value="1"/>
</dbReference>
<evidence type="ECO:0000256" key="8">
    <source>
        <dbReference type="SAM" id="Phobius"/>
    </source>
</evidence>
<proteinExistence type="predicted"/>
<dbReference type="InterPro" id="IPR036641">
    <property type="entry name" value="HPT_dom_sf"/>
</dbReference>
<dbReference type="InterPro" id="IPR051315">
    <property type="entry name" value="Bact_Chemotaxis_CheA"/>
</dbReference>
<comment type="caution">
    <text evidence="10">The sequence shown here is derived from an EMBL/GenBank/DDBJ whole genome shotgun (WGS) entry which is preliminary data.</text>
</comment>
<organism evidence="10 11">
    <name type="scientific">Dechloromonas denitrificans</name>
    <dbReference type="NCBI Taxonomy" id="281362"/>
    <lineage>
        <taxon>Bacteria</taxon>
        <taxon>Pseudomonadati</taxon>
        <taxon>Pseudomonadota</taxon>
        <taxon>Betaproteobacteria</taxon>
        <taxon>Rhodocyclales</taxon>
        <taxon>Azonexaceae</taxon>
        <taxon>Dechloromonas</taxon>
    </lineage>
</organism>
<dbReference type="InterPro" id="IPR003594">
    <property type="entry name" value="HATPase_dom"/>
</dbReference>
<evidence type="ECO:0000256" key="6">
    <source>
        <dbReference type="PROSITE-ProRule" id="PRU00110"/>
    </source>
</evidence>
<dbReference type="EMBL" id="LODL01000035">
    <property type="protein sequence ID" value="KXB29514.1"/>
    <property type="molecule type" value="Genomic_DNA"/>
</dbReference>
<feature type="modified residue" description="Phosphohistidine" evidence="6">
    <location>
        <position position="425"/>
    </location>
</feature>
<accession>A0A133XF14</accession>
<dbReference type="Pfam" id="PF01627">
    <property type="entry name" value="Hpt"/>
    <property type="match status" value="1"/>
</dbReference>
<dbReference type="Gene3D" id="3.30.565.10">
    <property type="entry name" value="Histidine kinase-like ATPase, C-terminal domain"/>
    <property type="match status" value="1"/>
</dbReference>
<dbReference type="SUPFAM" id="SSF55874">
    <property type="entry name" value="ATPase domain of HSP90 chaperone/DNA topoisomerase II/histidine kinase"/>
    <property type="match status" value="1"/>
</dbReference>
<feature type="transmembrane region" description="Helical" evidence="8">
    <location>
        <begin position="15"/>
        <end position="36"/>
    </location>
</feature>
<dbReference type="Proteomes" id="UP000070186">
    <property type="component" value="Unassembled WGS sequence"/>
</dbReference>
<gene>
    <name evidence="10" type="ORF">AT959_16345</name>
</gene>
<sequence length="688" mass="75229">MKTLFASLFGKYRDLVLAIGIFLLIDAGVSAINIYTSRQIEADAGRINAAGLLRTYAQQLTKGLLTLEMDLRNGQRTQSSLAEISEARLGFDDARLALDKKLAQPSALPLIEPESLRQHAQEQLASVVRTWEPIDREVGPLIVNADPDPESVARAVQKAVTRNNRLTQQADDLSEMLTEMANKKTSTVRLIQAIAISLAFLNFAFILFKFIGRLAASDRQTAAAREETERILGSVREGLFLLTAARTVGGQRSQSLDRIFGQQLQPGADFLAFLGRLTSAANAEAARDYIDLLFNKKMKQSLLEQLNPLVEIELLAEQRTKKSPSHLTFEFNQIRENGQVVALLVTVFDVSQKVRLEHQLAGAEARADNEIALLLGILDHNPNEVAGFLQRARDTLQLINGELQNIQPLRQPYPQMVNRIARIVHGLKGEAATLGCSSISRAAHAFEDILQPLRGRNDLAGDDLIPVAVGLSSLLSEIIKVEAVVKRVQHFAGGQSDKPPPDPLGDSLRRIEQYAQRVAEDLNKQVRFEAAVPRLDHLPPALASVLREAVPQLVRNAIAHGIEAPAERLRQGKPATGLVRVELTSEADGTLTMTIHDDGCGLSVEQLRGVLIERALYSPAEVAALSDEQVIATLFEAGVSSLDSAHQHAGRGDGLAVVKAALRDLGGRLRINSRAHSHTRFIMQIKPA</sequence>